<evidence type="ECO:0000313" key="3">
    <source>
        <dbReference type="Proteomes" id="UP001256711"/>
    </source>
</evidence>
<gene>
    <name evidence="2" type="ORF">P7H43_00465</name>
</gene>
<keyword evidence="1" id="KW-0732">Signal</keyword>
<dbReference type="Gene3D" id="3.40.190.10">
    <property type="entry name" value="Periplasmic binding protein-like II"/>
    <property type="match status" value="1"/>
</dbReference>
<dbReference type="PANTHER" id="PTHR43649:SF12">
    <property type="entry name" value="DIACETYLCHITOBIOSE BINDING PROTEIN DASA"/>
    <property type="match status" value="1"/>
</dbReference>
<dbReference type="InterPro" id="IPR006059">
    <property type="entry name" value="SBP"/>
</dbReference>
<evidence type="ECO:0000256" key="1">
    <source>
        <dbReference type="SAM" id="SignalP"/>
    </source>
</evidence>
<dbReference type="PANTHER" id="PTHR43649">
    <property type="entry name" value="ARABINOSE-BINDING PROTEIN-RELATED"/>
    <property type="match status" value="1"/>
</dbReference>
<dbReference type="AlphaFoldDB" id="A0AAW8TWP2"/>
<organism evidence="2 3">
    <name type="scientific">Enterococcus asini</name>
    <dbReference type="NCBI Taxonomy" id="57732"/>
    <lineage>
        <taxon>Bacteria</taxon>
        <taxon>Bacillati</taxon>
        <taxon>Bacillota</taxon>
        <taxon>Bacilli</taxon>
        <taxon>Lactobacillales</taxon>
        <taxon>Enterococcaceae</taxon>
        <taxon>Enterococcus</taxon>
    </lineage>
</organism>
<dbReference type="Pfam" id="PF13416">
    <property type="entry name" value="SBP_bac_8"/>
    <property type="match status" value="1"/>
</dbReference>
<protein>
    <submittedName>
        <fullName evidence="2">Extracellular solute-binding protein</fullName>
    </submittedName>
</protein>
<evidence type="ECO:0000313" key="2">
    <source>
        <dbReference type="EMBL" id="MDT2808974.1"/>
    </source>
</evidence>
<dbReference type="SUPFAM" id="SSF53850">
    <property type="entry name" value="Periplasmic binding protein-like II"/>
    <property type="match status" value="1"/>
</dbReference>
<accession>A0AAW8TWP2</accession>
<sequence length="423" mass="47182">MKKIVQMAMVLTTIGLLGACGNAKASNNNEKGSSNQLTFMVSADTNAKKKAFEWMAEEYEKQSGTKIKLEILSGSDIETKLKSALLSNKQPDLARVSSVSTNYTGYALDLTDIYNKYDFYNGTKYTYDDAIIGISAGVSVTGFYVNKTLWDEAGVSYPKTPEEVWTWQEFTEKANEVVEKTDADYAMAMKSSENNVKCLAYSYNGKSRFSEDGKTANFASADFQDAYQFFVDLNDDKFMPKSVMLSGEDPASLFKTGRVASLFSGSGQLIDFEQTIENFEYAAVYTPKGETRATMQGGDYVVGFKNTGNETETKKFIEWMYHNEVQSEFCSLYGSLPAIEGVSVDYGKLADHMKVFQNELDETSPMPAQDLSLFQDLTEPRDSDADIEFDNLKRAINGDVTVEEAREQMQSELASTTDYKVEK</sequence>
<reference evidence="2" key="1">
    <citation type="submission" date="2023-03" db="EMBL/GenBank/DDBJ databases">
        <authorList>
            <person name="Shen W."/>
            <person name="Cai J."/>
        </authorList>
    </citation>
    <scope>NUCLEOTIDE SEQUENCE</scope>
    <source>
        <strain evidence="2">B226-2</strain>
    </source>
</reference>
<dbReference type="PROSITE" id="PS51257">
    <property type="entry name" value="PROKAR_LIPOPROTEIN"/>
    <property type="match status" value="1"/>
</dbReference>
<dbReference type="RefSeq" id="WP_311834803.1">
    <property type="nucleotide sequence ID" value="NZ_JARQBJ010000001.1"/>
</dbReference>
<feature type="signal peptide" evidence="1">
    <location>
        <begin position="1"/>
        <end position="25"/>
    </location>
</feature>
<name>A0AAW8TWP2_9ENTE</name>
<dbReference type="Proteomes" id="UP001256711">
    <property type="component" value="Unassembled WGS sequence"/>
</dbReference>
<dbReference type="InterPro" id="IPR050490">
    <property type="entry name" value="Bact_solute-bd_prot1"/>
</dbReference>
<proteinExistence type="predicted"/>
<feature type="chain" id="PRO_5043757054" evidence="1">
    <location>
        <begin position="26"/>
        <end position="423"/>
    </location>
</feature>
<comment type="caution">
    <text evidence="2">The sequence shown here is derived from an EMBL/GenBank/DDBJ whole genome shotgun (WGS) entry which is preliminary data.</text>
</comment>
<dbReference type="EMBL" id="JARQBJ010000001">
    <property type="protein sequence ID" value="MDT2808974.1"/>
    <property type="molecule type" value="Genomic_DNA"/>
</dbReference>